<dbReference type="KEGG" id="ypy:YPK_2207"/>
<dbReference type="RefSeq" id="WP_012304128.1">
    <property type="nucleotide sequence ID" value="NZ_CP009792.1"/>
</dbReference>
<keyword evidence="1" id="KW-0732">Signal</keyword>
<dbReference type="Pfam" id="PF07661">
    <property type="entry name" value="MORN_2"/>
    <property type="match status" value="8"/>
</dbReference>
<dbReference type="SMART" id="SM00671">
    <property type="entry name" value="SEL1"/>
    <property type="match status" value="4"/>
</dbReference>
<dbReference type="AlphaFoldDB" id="A0A0H3B474"/>
<evidence type="ECO:0000256" key="1">
    <source>
        <dbReference type="SAM" id="SignalP"/>
    </source>
</evidence>
<dbReference type="EMBL" id="CP000950">
    <property type="protein sequence ID" value="ACA68488.1"/>
    <property type="molecule type" value="Genomic_DNA"/>
</dbReference>
<dbReference type="SUPFAM" id="SSF82185">
    <property type="entry name" value="Histone H3 K4-specific methyltransferase SET7/9 N-terminal domain"/>
    <property type="match status" value="2"/>
</dbReference>
<dbReference type="Gene3D" id="1.25.40.10">
    <property type="entry name" value="Tetratricopeptide repeat domain"/>
    <property type="match status" value="1"/>
</dbReference>
<dbReference type="InterPro" id="IPR050767">
    <property type="entry name" value="Sel1_AlgK"/>
</dbReference>
<dbReference type="PANTHER" id="PTHR11102">
    <property type="entry name" value="SEL-1-LIKE PROTEIN"/>
    <property type="match status" value="1"/>
</dbReference>
<dbReference type="Gene3D" id="3.90.930.1">
    <property type="match status" value="2"/>
</dbReference>
<dbReference type="PANTHER" id="PTHR11102:SF160">
    <property type="entry name" value="ERAD-ASSOCIATED E3 UBIQUITIN-PROTEIN LIGASE COMPONENT HRD3"/>
    <property type="match status" value="1"/>
</dbReference>
<dbReference type="InterPro" id="IPR011652">
    <property type="entry name" value="MORN_2"/>
</dbReference>
<dbReference type="Gene3D" id="2.20.110.10">
    <property type="entry name" value="Histone H3 K4-specific methyltransferase SET7/9 N-terminal domain"/>
    <property type="match status" value="1"/>
</dbReference>
<organism evidence="2">
    <name type="scientific">Yersinia pseudotuberculosis serotype O:3 (strain YPIII)</name>
    <dbReference type="NCBI Taxonomy" id="502800"/>
    <lineage>
        <taxon>Bacteria</taxon>
        <taxon>Pseudomonadati</taxon>
        <taxon>Pseudomonadota</taxon>
        <taxon>Gammaproteobacteria</taxon>
        <taxon>Enterobacterales</taxon>
        <taxon>Yersiniaceae</taxon>
        <taxon>Yersinia</taxon>
    </lineage>
</organism>
<feature type="signal peptide" evidence="1">
    <location>
        <begin position="1"/>
        <end position="19"/>
    </location>
</feature>
<feature type="chain" id="PRO_5002604967" evidence="1">
    <location>
        <begin position="20"/>
        <end position="720"/>
    </location>
</feature>
<dbReference type="Pfam" id="PF08238">
    <property type="entry name" value="Sel1"/>
    <property type="match status" value="4"/>
</dbReference>
<dbReference type="PATRIC" id="fig|502800.11.peg.2882"/>
<dbReference type="SUPFAM" id="SSF81901">
    <property type="entry name" value="HCP-like"/>
    <property type="match status" value="1"/>
</dbReference>
<accession>A0A0H3B474</accession>
<reference evidence="2" key="1">
    <citation type="submission" date="2008-02" db="EMBL/GenBank/DDBJ databases">
        <title>Complete sequence of Yersinia pseudotuberculosis YPIII.</title>
        <authorList>
            <consortium name="US DOE Joint Genome Institute"/>
            <person name="Challacombe J.F."/>
            <person name="Bruce D."/>
            <person name="Detter J.C."/>
            <person name="Green L."/>
            <person name="Land M."/>
            <person name="Munk C."/>
            <person name="Lindler L.E."/>
            <person name="Nikolich M.P."/>
            <person name="Brettin T."/>
        </authorList>
    </citation>
    <scope>NUCLEOTIDE SEQUENCE</scope>
    <source>
        <strain evidence="2">YPIII</strain>
    </source>
</reference>
<protein>
    <submittedName>
        <fullName evidence="2">Sel1 domain protein repeat-containing protein</fullName>
    </submittedName>
</protein>
<evidence type="ECO:0000313" key="2">
    <source>
        <dbReference type="EMBL" id="ACA68488.1"/>
    </source>
</evidence>
<dbReference type="InterPro" id="IPR011990">
    <property type="entry name" value="TPR-like_helical_dom_sf"/>
</dbReference>
<sequence length="720" mass="82772" precursor="true">MKKKLVALLILSYPSVAYLKQPPPAVPKPITFVAKIDNIDFNKTAIDSDMKLLLADRFHFKTKTPCNKNTLSGRPESFGLTSEVYAEKIKSLLVEILSERYLFLTIDQCDRGGTPMLTNIEVCTEALCGAEFMKKESYLWLNQDLKATVKRQATSVIPMPLTFDKEKQLWKVAGWFIESSEETEELIPSKLLAFEGYTDDETFKTQKFVSTFKSYYSSGNIQHILTYNKEGKEDGKYDSYYDEKGKLAETLVFKNGLINGEYIIYHENGAIESKRHFIDSKIADGECPHYYDNGNIKENHSYLNNKLEGKYFEYFPDGKIKDERTYHAGKVVGKYTVYFESGKIRAIYNKNNKDQYHGTNEEYSPEGQLVSKSTYKEGKKLSSQTWYKNGKMRQEEIYDNEGRKNGVSREWFDNGQLNTSTSYKNDILDGDSQKWNEQGEIVSLSPYKDGKLQGEHKYYDSGKLLYTTMYKNDKKDGPDRRWSINTGKLIEEMPYVEGIRSGIKKEFNDRTGRLLTTTPYVNNEIQGTGETYNADGVSIIHCYINNKSIDSLYNPIEIRKKASQSDDNAQYELGKYHYTCQDYDRGLKWLEKSADHKNIKALFLLAQMYNEGDGVKEDQTKYFSYLLKAAQLGLSDAQVEIGYLYLVGEGVEKNLPEAYQWHIKAAEQGNVHAHYNLGWIYQNGDGTEKNLDKAKFHFTVAAKSGMREAYEELKKLESNK</sequence>
<dbReference type="InterPro" id="IPR006597">
    <property type="entry name" value="Sel1-like"/>
</dbReference>
<proteinExistence type="predicted"/>
<gene>
    <name evidence="2" type="ordered locus">YPK_2207</name>
</gene>
<name>A0A0H3B474_YERPY</name>